<protein>
    <submittedName>
        <fullName evidence="1">Uncharacterized protein</fullName>
    </submittedName>
</protein>
<dbReference type="Pfam" id="PF14223">
    <property type="entry name" value="Retrotran_gag_2"/>
    <property type="match status" value="1"/>
</dbReference>
<accession>A0AA38PG29</accession>
<dbReference type="EMBL" id="MU806023">
    <property type="protein sequence ID" value="KAJ3841926.1"/>
    <property type="molecule type" value="Genomic_DNA"/>
</dbReference>
<evidence type="ECO:0000313" key="2">
    <source>
        <dbReference type="Proteomes" id="UP001163846"/>
    </source>
</evidence>
<reference evidence="1" key="1">
    <citation type="submission" date="2022-08" db="EMBL/GenBank/DDBJ databases">
        <authorList>
            <consortium name="DOE Joint Genome Institute"/>
            <person name="Min B."/>
            <person name="Riley R."/>
            <person name="Sierra-Patev S."/>
            <person name="Naranjo-Ortiz M."/>
            <person name="Looney B."/>
            <person name="Konkel Z."/>
            <person name="Slot J.C."/>
            <person name="Sakamoto Y."/>
            <person name="Steenwyk J.L."/>
            <person name="Rokas A."/>
            <person name="Carro J."/>
            <person name="Camarero S."/>
            <person name="Ferreira P."/>
            <person name="Molpeceres G."/>
            <person name="Ruiz-Duenas F.J."/>
            <person name="Serrano A."/>
            <person name="Henrissat B."/>
            <person name="Drula E."/>
            <person name="Hughes K.W."/>
            <person name="Mata J.L."/>
            <person name="Ishikawa N.K."/>
            <person name="Vargas-Isla R."/>
            <person name="Ushijima S."/>
            <person name="Smith C.A."/>
            <person name="Ahrendt S."/>
            <person name="Andreopoulos W."/>
            <person name="He G."/>
            <person name="Labutti K."/>
            <person name="Lipzen A."/>
            <person name="Ng V."/>
            <person name="Sandor L."/>
            <person name="Barry K."/>
            <person name="Martinez A.T."/>
            <person name="Xiao Y."/>
            <person name="Gibbons J.G."/>
            <person name="Terashima K."/>
            <person name="Hibbett D.S."/>
            <person name="Grigoriev I.V."/>
        </authorList>
    </citation>
    <scope>NUCLEOTIDE SEQUENCE</scope>
    <source>
        <strain evidence="1">TFB9207</strain>
    </source>
</reference>
<evidence type="ECO:0000313" key="1">
    <source>
        <dbReference type="EMBL" id="KAJ3841926.1"/>
    </source>
</evidence>
<dbReference type="AlphaFoldDB" id="A0AA38PG29"/>
<name>A0AA38PG29_9AGAR</name>
<gene>
    <name evidence="1" type="ORF">F5878DRAFT_434589</name>
</gene>
<sequence length="224" mass="25739">MLANIEFQLPHLNKDLSNWVIYKHRVATVIRSYGLGRHLEGNVRLPKQVIESDGEFYLRGNSTALTDDEYDKHMNEQDAYDAKEAQVREIIYQTIPLSLYVSVKGKATAHDTWKELCSIMERASFTRTEGLKTRMMKLRTPEHGDVRETLAQLQLLYEEVTGMGGTISEQFYISSIRRACGKSYRDLFKSLAIRSQVTDTPLTSKYLIEAVRQEALELDAEKEL</sequence>
<comment type="caution">
    <text evidence="1">The sequence shown here is derived from an EMBL/GenBank/DDBJ whole genome shotgun (WGS) entry which is preliminary data.</text>
</comment>
<proteinExistence type="predicted"/>
<keyword evidence="2" id="KW-1185">Reference proteome</keyword>
<dbReference type="Proteomes" id="UP001163846">
    <property type="component" value="Unassembled WGS sequence"/>
</dbReference>
<organism evidence="1 2">
    <name type="scientific">Lentinula raphanica</name>
    <dbReference type="NCBI Taxonomy" id="153919"/>
    <lineage>
        <taxon>Eukaryota</taxon>
        <taxon>Fungi</taxon>
        <taxon>Dikarya</taxon>
        <taxon>Basidiomycota</taxon>
        <taxon>Agaricomycotina</taxon>
        <taxon>Agaricomycetes</taxon>
        <taxon>Agaricomycetidae</taxon>
        <taxon>Agaricales</taxon>
        <taxon>Marasmiineae</taxon>
        <taxon>Omphalotaceae</taxon>
        <taxon>Lentinula</taxon>
    </lineage>
</organism>